<dbReference type="Gene3D" id="3.30.40.10">
    <property type="entry name" value="Zinc/RING finger domain, C3HC4 (zinc finger)"/>
    <property type="match status" value="1"/>
</dbReference>
<evidence type="ECO:0000256" key="5">
    <source>
        <dbReference type="SAM" id="MobiDB-lite"/>
    </source>
</evidence>
<keyword evidence="8" id="KW-1185">Reference proteome</keyword>
<dbReference type="InterPro" id="IPR001841">
    <property type="entry name" value="Znf_RING"/>
</dbReference>
<dbReference type="InterPro" id="IPR013083">
    <property type="entry name" value="Znf_RING/FYVE/PHD"/>
</dbReference>
<keyword evidence="2 4" id="KW-0863">Zinc-finger</keyword>
<dbReference type="InterPro" id="IPR017907">
    <property type="entry name" value="Znf_RING_CS"/>
</dbReference>
<dbReference type="EMBL" id="CATQJL010000223">
    <property type="protein sequence ID" value="CAJ0599353.1"/>
    <property type="molecule type" value="Genomic_DNA"/>
</dbReference>
<name>A0AA36GW07_CYLNA</name>
<evidence type="ECO:0000313" key="7">
    <source>
        <dbReference type="EMBL" id="CAJ0599353.1"/>
    </source>
</evidence>
<dbReference type="Proteomes" id="UP001176961">
    <property type="component" value="Unassembled WGS sequence"/>
</dbReference>
<proteinExistence type="predicted"/>
<dbReference type="PROSITE" id="PS00518">
    <property type="entry name" value="ZF_RING_1"/>
    <property type="match status" value="1"/>
</dbReference>
<evidence type="ECO:0000256" key="2">
    <source>
        <dbReference type="ARBA" id="ARBA00022771"/>
    </source>
</evidence>
<protein>
    <recommendedName>
        <fullName evidence="6">RING-type domain-containing protein</fullName>
    </recommendedName>
</protein>
<feature type="domain" description="RING-type" evidence="6">
    <location>
        <begin position="16"/>
        <end position="57"/>
    </location>
</feature>
<evidence type="ECO:0000313" key="8">
    <source>
        <dbReference type="Proteomes" id="UP001176961"/>
    </source>
</evidence>
<reference evidence="7" key="1">
    <citation type="submission" date="2023-07" db="EMBL/GenBank/DDBJ databases">
        <authorList>
            <consortium name="CYATHOMIX"/>
        </authorList>
    </citation>
    <scope>NUCLEOTIDE SEQUENCE</scope>
    <source>
        <strain evidence="7">N/A</strain>
    </source>
</reference>
<organism evidence="7 8">
    <name type="scientific">Cylicocyclus nassatus</name>
    <name type="common">Nematode worm</name>
    <dbReference type="NCBI Taxonomy" id="53992"/>
    <lineage>
        <taxon>Eukaryota</taxon>
        <taxon>Metazoa</taxon>
        <taxon>Ecdysozoa</taxon>
        <taxon>Nematoda</taxon>
        <taxon>Chromadorea</taxon>
        <taxon>Rhabditida</taxon>
        <taxon>Rhabditina</taxon>
        <taxon>Rhabditomorpha</taxon>
        <taxon>Strongyloidea</taxon>
        <taxon>Strongylidae</taxon>
        <taxon>Cylicocyclus</taxon>
    </lineage>
</organism>
<dbReference type="PROSITE" id="PS50089">
    <property type="entry name" value="ZF_RING_2"/>
    <property type="match status" value="1"/>
</dbReference>
<evidence type="ECO:0000259" key="6">
    <source>
        <dbReference type="PROSITE" id="PS50089"/>
    </source>
</evidence>
<dbReference type="SUPFAM" id="SSF57850">
    <property type="entry name" value="RING/U-box"/>
    <property type="match status" value="1"/>
</dbReference>
<evidence type="ECO:0000256" key="1">
    <source>
        <dbReference type="ARBA" id="ARBA00022723"/>
    </source>
</evidence>
<feature type="compositionally biased region" description="Polar residues" evidence="5">
    <location>
        <begin position="268"/>
        <end position="300"/>
    </location>
</feature>
<keyword evidence="3" id="KW-0862">Zinc</keyword>
<keyword evidence="1" id="KW-0479">Metal-binding</keyword>
<sequence length="328" mass="36557">MCSSVDALRGLVPNCLCGAEYDLRFCAPYTLPCAHTFCLICLSKDEQRKKRRCPSCHKKYSSFILNIALSEVVNRVRQRREWLAGRSRRCDECESRHPLSAMRRCVTCVREIGKHVSVGCTLDCVICLECCVERHNGHELVAVTSRKTQPSAIVYPVASSTPRSNSLPLYVQERASTSKEAIMDPQNQRLMNPQPPGAVVTAGSKLGSIVQARNPIYYQTSLSDTSPSEGSIVSRISGFVRGIASSRQNVANQNHYEKYQQKFPRKSCNASNRNSIDTDISSYQRISPHRSSSGSDTNSDIQQKKFSGLSQCYYCASLSRACVMSCRQ</sequence>
<gene>
    <name evidence="7" type="ORF">CYNAS_LOCUS11336</name>
</gene>
<dbReference type="GO" id="GO:0008270">
    <property type="term" value="F:zinc ion binding"/>
    <property type="evidence" value="ECO:0007669"/>
    <property type="project" value="UniProtKB-KW"/>
</dbReference>
<feature type="region of interest" description="Disordered" evidence="5">
    <location>
        <begin position="261"/>
        <end position="300"/>
    </location>
</feature>
<accession>A0AA36GW07</accession>
<comment type="caution">
    <text evidence="7">The sequence shown here is derived from an EMBL/GenBank/DDBJ whole genome shotgun (WGS) entry which is preliminary data.</text>
</comment>
<evidence type="ECO:0000256" key="4">
    <source>
        <dbReference type="PROSITE-ProRule" id="PRU00175"/>
    </source>
</evidence>
<dbReference type="AlphaFoldDB" id="A0AA36GW07"/>
<evidence type="ECO:0000256" key="3">
    <source>
        <dbReference type="ARBA" id="ARBA00022833"/>
    </source>
</evidence>